<organism evidence="8 9">
    <name type="scientific">Roseiconus nitratireducens</name>
    <dbReference type="NCBI Taxonomy" id="2605748"/>
    <lineage>
        <taxon>Bacteria</taxon>
        <taxon>Pseudomonadati</taxon>
        <taxon>Planctomycetota</taxon>
        <taxon>Planctomycetia</taxon>
        <taxon>Pirellulales</taxon>
        <taxon>Pirellulaceae</taxon>
        <taxon>Roseiconus</taxon>
    </lineage>
</organism>
<dbReference type="InterPro" id="IPR014774">
    <property type="entry name" value="KaiC-like_dom"/>
</dbReference>
<keyword evidence="6" id="KW-0378">Hydrolase</keyword>
<evidence type="ECO:0000256" key="2">
    <source>
        <dbReference type="ARBA" id="ARBA00022553"/>
    </source>
</evidence>
<dbReference type="GO" id="GO:0004674">
    <property type="term" value="F:protein serine/threonine kinase activity"/>
    <property type="evidence" value="ECO:0007669"/>
    <property type="project" value="UniProtKB-EC"/>
</dbReference>
<keyword evidence="3" id="KW-0808">Transferase</keyword>
<evidence type="ECO:0000256" key="1">
    <source>
        <dbReference type="ARBA" id="ARBA00012513"/>
    </source>
</evidence>
<dbReference type="GO" id="GO:0016787">
    <property type="term" value="F:hydrolase activity"/>
    <property type="evidence" value="ECO:0007669"/>
    <property type="project" value="UniProtKB-KW"/>
</dbReference>
<proteinExistence type="predicted"/>
<dbReference type="EC" id="2.7.11.1" evidence="1"/>
<dbReference type="InterPro" id="IPR027417">
    <property type="entry name" value="P-loop_NTPase"/>
</dbReference>
<dbReference type="Proteomes" id="UP000324479">
    <property type="component" value="Unassembled WGS sequence"/>
</dbReference>
<dbReference type="InterPro" id="IPR030665">
    <property type="entry name" value="KaiC"/>
</dbReference>
<reference evidence="8 9" key="1">
    <citation type="submission" date="2019-08" db="EMBL/GenBank/DDBJ databases">
        <authorList>
            <person name="Dhanesh K."/>
            <person name="Kumar G."/>
            <person name="Sasikala C."/>
            <person name="Venkata Ramana C."/>
        </authorList>
    </citation>
    <scope>NUCLEOTIDE SEQUENCE [LARGE SCALE GENOMIC DNA]</scope>
    <source>
        <strain evidence="8 9">JC645</strain>
    </source>
</reference>
<keyword evidence="2" id="KW-0597">Phosphoprotein</keyword>
<dbReference type="GO" id="GO:0005524">
    <property type="term" value="F:ATP binding"/>
    <property type="evidence" value="ECO:0007669"/>
    <property type="project" value="InterPro"/>
</dbReference>
<dbReference type="RefSeq" id="WP_150076108.1">
    <property type="nucleotide sequence ID" value="NZ_VWOX01000004.1"/>
</dbReference>
<name>A0A5M6DAB1_9BACT</name>
<feature type="domain" description="KaiC" evidence="7">
    <location>
        <begin position="27"/>
        <end position="264"/>
    </location>
</feature>
<evidence type="ECO:0000256" key="3">
    <source>
        <dbReference type="ARBA" id="ARBA00022679"/>
    </source>
</evidence>
<sequence>MPAEDDQRQSLPTGAALTDRFDKQASELISIGNDRLDHILGGGVTPNCFLLVEGDPGAGKTTLALQFALEGVRREEPVLYIALSEGETELRAVAASHGLDLSGIDLIDLSPGSEVLTDESATIFHPTDIELGELTDAITQSFERFKPKRVVIDSLGELRHLSQSDLRYRRQLMALKSYFRSKECTVLLIDDRLESADLQLQGVARGTIELQRSTPAYGRIRRRLQVSKMRGQQVRTGFHDFTIEHGGLKVFPRLVAAEHADEFEHGCVTSRVPPLDSLLGGGVQKGTSTLVIGAAGTGKSSICAQYAYAACQPSPDAPAPARSAIYVFDETAANFLHRCEGLGIPLREAREAGQLIMRQVDSAELSPGEFAWHVRTSVEDYGVRFVVIDSLNGLMHSMPDEDYLRGQLHELLSYLSQKGVCTLITLSQHGLIGDDVESPVETSYLADANILLRYFEHRGRVRKAISVMKKRTGGHETAVREIVFSDDGITIGQPLEDFHAVLSGSPTYTGEDEQLIDDACH</sequence>
<dbReference type="PIRSF" id="PIRSF039117">
    <property type="entry name" value="KaiC"/>
    <property type="match status" value="1"/>
</dbReference>
<feature type="domain" description="KaiC" evidence="7">
    <location>
        <begin position="266"/>
        <end position="505"/>
    </location>
</feature>
<dbReference type="InterPro" id="IPR010624">
    <property type="entry name" value="KaiC_dom"/>
</dbReference>
<evidence type="ECO:0000313" key="9">
    <source>
        <dbReference type="Proteomes" id="UP000324479"/>
    </source>
</evidence>
<dbReference type="PANTHER" id="PTHR42926:SF1">
    <property type="entry name" value="CIRCADIAN CLOCK OSCILLATOR PROTEIN KAIC 1"/>
    <property type="match status" value="1"/>
</dbReference>
<keyword evidence="5" id="KW-0418">Kinase</keyword>
<evidence type="ECO:0000313" key="8">
    <source>
        <dbReference type="EMBL" id="KAA5544498.1"/>
    </source>
</evidence>
<evidence type="ECO:0000256" key="4">
    <source>
        <dbReference type="ARBA" id="ARBA00022737"/>
    </source>
</evidence>
<keyword evidence="9" id="KW-1185">Reference proteome</keyword>
<gene>
    <name evidence="8" type="ORF">FYK55_09210</name>
</gene>
<dbReference type="SMART" id="SM00382">
    <property type="entry name" value="AAA"/>
    <property type="match status" value="2"/>
</dbReference>
<protein>
    <recommendedName>
        <fullName evidence="1">non-specific serine/threonine protein kinase</fullName>
        <ecNumber evidence="1">2.7.11.1</ecNumber>
    </recommendedName>
</protein>
<dbReference type="InterPro" id="IPR051347">
    <property type="entry name" value="Circadian_clock_KaiC-rel"/>
</dbReference>
<evidence type="ECO:0000256" key="5">
    <source>
        <dbReference type="ARBA" id="ARBA00022777"/>
    </source>
</evidence>
<dbReference type="InterPro" id="IPR003593">
    <property type="entry name" value="AAA+_ATPase"/>
</dbReference>
<evidence type="ECO:0000256" key="6">
    <source>
        <dbReference type="ARBA" id="ARBA00022801"/>
    </source>
</evidence>
<evidence type="ECO:0000259" key="7">
    <source>
        <dbReference type="PROSITE" id="PS51146"/>
    </source>
</evidence>
<dbReference type="Pfam" id="PF06745">
    <property type="entry name" value="ATPase"/>
    <property type="match status" value="2"/>
</dbReference>
<comment type="caution">
    <text evidence="8">The sequence shown here is derived from an EMBL/GenBank/DDBJ whole genome shotgun (WGS) entry which is preliminary data.</text>
</comment>
<dbReference type="PANTHER" id="PTHR42926">
    <property type="match status" value="1"/>
</dbReference>
<dbReference type="EMBL" id="VWOX01000004">
    <property type="protein sequence ID" value="KAA5544498.1"/>
    <property type="molecule type" value="Genomic_DNA"/>
</dbReference>
<accession>A0A5M6DAB1</accession>
<dbReference type="PROSITE" id="PS51146">
    <property type="entry name" value="KAIC"/>
    <property type="match status" value="2"/>
</dbReference>
<keyword evidence="4" id="KW-0677">Repeat</keyword>
<dbReference type="SUPFAM" id="SSF52540">
    <property type="entry name" value="P-loop containing nucleoside triphosphate hydrolases"/>
    <property type="match status" value="2"/>
</dbReference>
<dbReference type="Gene3D" id="3.40.50.300">
    <property type="entry name" value="P-loop containing nucleotide triphosphate hydrolases"/>
    <property type="match status" value="2"/>
</dbReference>
<dbReference type="AlphaFoldDB" id="A0A5M6DAB1"/>